<dbReference type="PROSITE" id="PS51257">
    <property type="entry name" value="PROKAR_LIPOPROTEIN"/>
    <property type="match status" value="1"/>
</dbReference>
<dbReference type="KEGG" id="paby:Ga0080574_TMP3034"/>
<evidence type="ECO:0000256" key="1">
    <source>
        <dbReference type="SAM" id="SignalP"/>
    </source>
</evidence>
<proteinExistence type="predicted"/>
<gene>
    <name evidence="2" type="ORF">Ga0080574_TMP3034</name>
</gene>
<dbReference type="AlphaFoldDB" id="A0A1P8UVF3"/>
<name>A0A1P8UVF3_9RHOB</name>
<sequence length="50" mass="4990" precursor="true">MTIKTLLTAAALAVAPALALACPAKQEAKMSCSDGMVYDSASNSCQVVSG</sequence>
<reference evidence="2 3" key="1">
    <citation type="submission" date="2016-04" db="EMBL/GenBank/DDBJ databases">
        <title>Deep-sea bacteria in the southern Pacific.</title>
        <authorList>
            <person name="Tang K."/>
        </authorList>
    </citation>
    <scope>NUCLEOTIDE SEQUENCE [LARGE SCALE GENOMIC DNA]</scope>
    <source>
        <strain evidence="2 3">JLT2014</strain>
    </source>
</reference>
<accession>A0A1P8UVF3</accession>
<organism evidence="2 3">
    <name type="scientific">Salipiger abyssi</name>
    <dbReference type="NCBI Taxonomy" id="1250539"/>
    <lineage>
        <taxon>Bacteria</taxon>
        <taxon>Pseudomonadati</taxon>
        <taxon>Pseudomonadota</taxon>
        <taxon>Alphaproteobacteria</taxon>
        <taxon>Rhodobacterales</taxon>
        <taxon>Roseobacteraceae</taxon>
        <taxon>Salipiger</taxon>
    </lineage>
</organism>
<protein>
    <recommendedName>
        <fullName evidence="4">Adenylosuccinate lyase</fullName>
    </recommendedName>
</protein>
<dbReference type="STRING" id="1250539.Ga0080574_TMP3034"/>
<dbReference type="RefSeq" id="WP_076701364.1">
    <property type="nucleotide sequence ID" value="NZ_CP015093.1"/>
</dbReference>
<evidence type="ECO:0008006" key="4">
    <source>
        <dbReference type="Google" id="ProtNLM"/>
    </source>
</evidence>
<evidence type="ECO:0000313" key="3">
    <source>
        <dbReference type="Proteomes" id="UP000187059"/>
    </source>
</evidence>
<dbReference type="EMBL" id="CP015093">
    <property type="protein sequence ID" value="APZ53368.1"/>
    <property type="molecule type" value="Genomic_DNA"/>
</dbReference>
<evidence type="ECO:0000313" key="2">
    <source>
        <dbReference type="EMBL" id="APZ53368.1"/>
    </source>
</evidence>
<keyword evidence="1" id="KW-0732">Signal</keyword>
<feature type="signal peptide" evidence="1">
    <location>
        <begin position="1"/>
        <end position="21"/>
    </location>
</feature>
<dbReference type="Proteomes" id="UP000187059">
    <property type="component" value="Chromosome"/>
</dbReference>
<feature type="chain" id="PRO_5012388174" description="Adenylosuccinate lyase" evidence="1">
    <location>
        <begin position="22"/>
        <end position="50"/>
    </location>
</feature>
<keyword evidence="3" id="KW-1185">Reference proteome</keyword>